<comment type="catalytic activity">
    <reaction evidence="25">
        <text>L-glutaminyl-[protein] + serotonin = 5-serotonyl-L-glutamyl-[protein] + NH4(+)</text>
        <dbReference type="Rhea" id="RHEA:66552"/>
        <dbReference type="Rhea" id="RHEA-COMP:10207"/>
        <dbReference type="Rhea" id="RHEA-COMP:17052"/>
        <dbReference type="ChEBI" id="CHEBI:28938"/>
        <dbReference type="ChEBI" id="CHEBI:30011"/>
        <dbReference type="ChEBI" id="CHEBI:167174"/>
        <dbReference type="ChEBI" id="CHEBI:350546"/>
    </reaction>
    <physiologicalReaction direction="left-to-right" evidence="25">
        <dbReference type="Rhea" id="RHEA:66553"/>
    </physiologicalReaction>
</comment>
<dbReference type="GO" id="GO:0050568">
    <property type="term" value="F:protein-glutamine glutaminase activity"/>
    <property type="evidence" value="ECO:0007669"/>
    <property type="project" value="UniProtKB-EC"/>
</dbReference>
<dbReference type="PANTHER" id="PTHR11590:SF6">
    <property type="entry name" value="PROTEIN-GLUTAMINE GAMMA-GLUTAMYLTRANSFERASE 2"/>
    <property type="match status" value="1"/>
</dbReference>
<dbReference type="Pfam" id="PF01841">
    <property type="entry name" value="Transglut_core"/>
    <property type="match status" value="1"/>
</dbReference>
<protein>
    <recommendedName>
        <fullName evidence="28">Protein-glutamine gamma-glutamyltransferase 2</fullName>
        <ecNumber evidence="24">2.3.2.13</ecNumber>
        <ecNumber evidence="27">3.5.1.44</ecNumber>
    </recommendedName>
    <alternativeName>
        <fullName evidence="31">Isopeptidase TGM2</fullName>
    </alternativeName>
    <alternativeName>
        <fullName evidence="33">Protein-glutamine deamidase TGM2</fullName>
    </alternativeName>
    <alternativeName>
        <fullName evidence="32">Protein-glutamine dopaminyltransferase TGM2</fullName>
    </alternativeName>
    <alternativeName>
        <fullName evidence="35">Protein-glutamine histaminyltransferase TGM2</fullName>
    </alternativeName>
    <alternativeName>
        <fullName evidence="36">Protein-glutamine noradrenalinyltransferase TGM2</fullName>
    </alternativeName>
    <alternativeName>
        <fullName evidence="34">Protein-glutamine serotonyltransferase TGM2</fullName>
    </alternativeName>
    <alternativeName>
        <fullName evidence="30">Tissue transglutaminase</fullName>
    </alternativeName>
    <alternativeName>
        <fullName evidence="29">Transglutaminase-2</fullName>
    </alternativeName>
</protein>
<evidence type="ECO:0000256" key="21">
    <source>
        <dbReference type="ARBA" id="ARBA00023136"/>
    </source>
</evidence>
<comment type="similarity">
    <text evidence="7">Belongs to the transglutaminase superfamily. Transglutaminase family.</text>
</comment>
<keyword evidence="18 42" id="KW-0106">Calcium</keyword>
<keyword evidence="23" id="KW-0012">Acyltransferase</keyword>
<evidence type="ECO:0000256" key="32">
    <source>
        <dbReference type="ARBA" id="ARBA00042105"/>
    </source>
</evidence>
<dbReference type="SUPFAM" id="SSF81296">
    <property type="entry name" value="E set domains"/>
    <property type="match status" value="1"/>
</dbReference>
<comment type="catalytic activity">
    <reaction evidence="40">
        <text>L-glutaminyl-[protein] + dopamine = 5-dopaminyl-L-glutamyl-[protein] + NH4(+)</text>
        <dbReference type="Rhea" id="RHEA:66556"/>
        <dbReference type="Rhea" id="RHEA-COMP:10207"/>
        <dbReference type="Rhea" id="RHEA-COMP:17053"/>
        <dbReference type="ChEBI" id="CHEBI:28938"/>
        <dbReference type="ChEBI" id="CHEBI:30011"/>
        <dbReference type="ChEBI" id="CHEBI:59905"/>
        <dbReference type="ChEBI" id="CHEBI:167175"/>
    </reaction>
    <physiologicalReaction direction="left-to-right" evidence="40">
        <dbReference type="Rhea" id="RHEA:66557"/>
    </physiologicalReaction>
</comment>
<dbReference type="Pfam" id="PF00868">
    <property type="entry name" value="Transglut_N"/>
    <property type="match status" value="1"/>
</dbReference>
<dbReference type="InterPro" id="IPR036985">
    <property type="entry name" value="Transglutaminase-like_sf"/>
</dbReference>
<evidence type="ECO:0000256" key="5">
    <source>
        <dbReference type="ARBA" id="ARBA00004498"/>
    </source>
</evidence>
<feature type="domain" description="Transglutaminase-like" evidence="43">
    <location>
        <begin position="259"/>
        <end position="353"/>
    </location>
</feature>
<comment type="cofactor">
    <cofactor evidence="42">
        <name>Ca(2+)</name>
        <dbReference type="ChEBI" id="CHEBI:29108"/>
    </cofactor>
    <text evidence="42">Binds 1 Ca(2+) ion per subunit.</text>
</comment>
<dbReference type="GO" id="GO:0007399">
    <property type="term" value="P:nervous system development"/>
    <property type="evidence" value="ECO:0007669"/>
    <property type="project" value="UniProtKB-ARBA"/>
</dbReference>
<evidence type="ECO:0000256" key="27">
    <source>
        <dbReference type="ARBA" id="ARBA00039019"/>
    </source>
</evidence>
<dbReference type="Pfam" id="PF00927">
    <property type="entry name" value="Transglut_C"/>
    <property type="match status" value="2"/>
</dbReference>
<reference evidence="44 45" key="1">
    <citation type="submission" date="2024-09" db="EMBL/GenBank/DDBJ databases">
        <title>A chromosome-level genome assembly of Gray's grenadier anchovy, Coilia grayii.</title>
        <authorList>
            <person name="Fu Z."/>
        </authorList>
    </citation>
    <scope>NUCLEOTIDE SEQUENCE [LARGE SCALE GENOMIC DNA]</scope>
    <source>
        <strain evidence="44">G4</strain>
        <tissue evidence="44">Muscle</tissue>
    </source>
</reference>
<dbReference type="Proteomes" id="UP001591681">
    <property type="component" value="Unassembled WGS sequence"/>
</dbReference>
<accession>A0ABD1ITW9</accession>
<dbReference type="GO" id="GO:0003810">
    <property type="term" value="F:protein-glutamine gamma-glutamyltransferase activity"/>
    <property type="evidence" value="ECO:0007669"/>
    <property type="project" value="UniProtKB-EC"/>
</dbReference>
<feature type="binding site" evidence="42">
    <location>
        <position position="392"/>
    </location>
    <ligand>
        <name>Ca(2+)</name>
        <dbReference type="ChEBI" id="CHEBI:29108"/>
    </ligand>
</feature>
<keyword evidence="11" id="KW-0964">Secreted</keyword>
<keyword evidence="22" id="KW-0539">Nucleus</keyword>
<dbReference type="GO" id="GO:0005634">
    <property type="term" value="C:nucleus"/>
    <property type="evidence" value="ECO:0007669"/>
    <property type="project" value="UniProtKB-SubCell"/>
</dbReference>
<keyword evidence="17" id="KW-0378">Hydrolase</keyword>
<keyword evidence="45" id="KW-1185">Reference proteome</keyword>
<evidence type="ECO:0000256" key="6">
    <source>
        <dbReference type="ARBA" id="ARBA00004514"/>
    </source>
</evidence>
<evidence type="ECO:0000256" key="7">
    <source>
        <dbReference type="ARBA" id="ARBA00005968"/>
    </source>
</evidence>
<dbReference type="EMBL" id="JBHFQA010000023">
    <property type="protein sequence ID" value="KAL2078418.1"/>
    <property type="molecule type" value="Genomic_DNA"/>
</dbReference>
<keyword evidence="10" id="KW-0963">Cytoplasm</keyword>
<dbReference type="GO" id="GO:0046872">
    <property type="term" value="F:metal ion binding"/>
    <property type="evidence" value="ECO:0007669"/>
    <property type="project" value="UniProtKB-KW"/>
</dbReference>
<evidence type="ECO:0000256" key="17">
    <source>
        <dbReference type="ARBA" id="ARBA00022801"/>
    </source>
</evidence>
<organism evidence="44 45">
    <name type="scientific">Coilia grayii</name>
    <name type="common">Gray's grenadier anchovy</name>
    <dbReference type="NCBI Taxonomy" id="363190"/>
    <lineage>
        <taxon>Eukaryota</taxon>
        <taxon>Metazoa</taxon>
        <taxon>Chordata</taxon>
        <taxon>Craniata</taxon>
        <taxon>Vertebrata</taxon>
        <taxon>Euteleostomi</taxon>
        <taxon>Actinopterygii</taxon>
        <taxon>Neopterygii</taxon>
        <taxon>Teleostei</taxon>
        <taxon>Clupei</taxon>
        <taxon>Clupeiformes</taxon>
        <taxon>Clupeoidei</taxon>
        <taxon>Engraulidae</taxon>
        <taxon>Coilinae</taxon>
        <taxon>Coilia</taxon>
    </lineage>
</organism>
<feature type="active site" evidence="41">
    <location>
        <position position="325"/>
    </location>
</feature>
<evidence type="ECO:0000259" key="43">
    <source>
        <dbReference type="SMART" id="SM00460"/>
    </source>
</evidence>
<evidence type="ECO:0000256" key="12">
    <source>
        <dbReference type="ARBA" id="ARBA00022530"/>
    </source>
</evidence>
<comment type="catalytic activity">
    <reaction evidence="39">
        <text>L-glutaminyl-[protein] + (R)-noradrenaline = 5-(R)-noradrenalinyl-L-glutamyl-[protein] + NH4(+)</text>
        <dbReference type="Rhea" id="RHEA:66560"/>
        <dbReference type="Rhea" id="RHEA-COMP:10207"/>
        <dbReference type="Rhea" id="RHEA-COMP:17054"/>
        <dbReference type="ChEBI" id="CHEBI:28938"/>
        <dbReference type="ChEBI" id="CHEBI:30011"/>
        <dbReference type="ChEBI" id="CHEBI:72587"/>
        <dbReference type="ChEBI" id="CHEBI:167178"/>
    </reaction>
    <physiologicalReaction direction="left-to-right" evidence="39">
        <dbReference type="Rhea" id="RHEA:66561"/>
    </physiologicalReaction>
</comment>
<dbReference type="GO" id="GO:0005886">
    <property type="term" value="C:plasma membrane"/>
    <property type="evidence" value="ECO:0007669"/>
    <property type="project" value="UniProtKB-SubCell"/>
</dbReference>
<evidence type="ECO:0000313" key="44">
    <source>
        <dbReference type="EMBL" id="KAL2078418.1"/>
    </source>
</evidence>
<comment type="caution">
    <text evidence="44">The sequence shown here is derived from an EMBL/GenBank/DDBJ whole genome shotgun (WGS) entry which is preliminary data.</text>
</comment>
<evidence type="ECO:0000256" key="35">
    <source>
        <dbReference type="ARBA" id="ARBA00043104"/>
    </source>
</evidence>
<evidence type="ECO:0000256" key="10">
    <source>
        <dbReference type="ARBA" id="ARBA00022490"/>
    </source>
</evidence>
<dbReference type="SUPFAM" id="SSF49309">
    <property type="entry name" value="Transglutaminase, two C-terminal domains"/>
    <property type="match status" value="2"/>
</dbReference>
<evidence type="ECO:0000256" key="16">
    <source>
        <dbReference type="ARBA" id="ARBA00022741"/>
    </source>
</evidence>
<dbReference type="GO" id="GO:0005739">
    <property type="term" value="C:mitochondrion"/>
    <property type="evidence" value="ECO:0007669"/>
    <property type="project" value="UniProtKB-SubCell"/>
</dbReference>
<evidence type="ECO:0000256" key="1">
    <source>
        <dbReference type="ARBA" id="ARBA00004123"/>
    </source>
</evidence>
<proteinExistence type="inferred from homology"/>
<evidence type="ECO:0000256" key="26">
    <source>
        <dbReference type="ARBA" id="ARBA00036876"/>
    </source>
</evidence>
<dbReference type="EC" id="2.3.2.13" evidence="24"/>
<dbReference type="SMART" id="SM00460">
    <property type="entry name" value="TGc"/>
    <property type="match status" value="1"/>
</dbReference>
<dbReference type="PIRSF" id="PIRSF000459">
    <property type="entry name" value="TGM_EBP42"/>
    <property type="match status" value="1"/>
</dbReference>
<evidence type="ECO:0000256" key="28">
    <source>
        <dbReference type="ARBA" id="ARBA00040561"/>
    </source>
</evidence>
<evidence type="ECO:0000256" key="13">
    <source>
        <dbReference type="ARBA" id="ARBA00022670"/>
    </source>
</evidence>
<evidence type="ECO:0000256" key="9">
    <source>
        <dbReference type="ARBA" id="ARBA00022475"/>
    </source>
</evidence>
<feature type="active site" evidence="41">
    <location>
        <position position="267"/>
    </location>
</feature>
<feature type="binding site" evidence="42">
    <location>
        <position position="444"/>
    </location>
    <ligand>
        <name>Ca(2+)</name>
        <dbReference type="ChEBI" id="CHEBI:29108"/>
    </ligand>
</feature>
<dbReference type="InterPro" id="IPR036238">
    <property type="entry name" value="Transglutaminase_C_sf"/>
</dbReference>
<dbReference type="SUPFAM" id="SSF54001">
    <property type="entry name" value="Cysteine proteinases"/>
    <property type="match status" value="1"/>
</dbReference>
<dbReference type="GO" id="GO:0005525">
    <property type="term" value="F:GTP binding"/>
    <property type="evidence" value="ECO:0007669"/>
    <property type="project" value="UniProtKB-KW"/>
</dbReference>
<keyword evidence="12" id="KW-0272">Extracellular matrix</keyword>
<evidence type="ECO:0000256" key="19">
    <source>
        <dbReference type="ARBA" id="ARBA00023128"/>
    </source>
</evidence>
<dbReference type="GO" id="GO:0005694">
    <property type="term" value="C:chromosome"/>
    <property type="evidence" value="ECO:0007669"/>
    <property type="project" value="UniProtKB-SubCell"/>
</dbReference>
<keyword evidence="16" id="KW-0547">Nucleotide-binding</keyword>
<sequence>MFKYNIEKNNRDHHTDEISLQRLIVRRGQPFQLTFYTKRQLQPDTDTVHLVMETGPSPSEAMGTSSTLGFPWRVNEKSRWKVELLENCPSYFTMGIKSPADASVGSYKLSIRKGLECTPQPLANLVLLFNPWCTEDWVYLPGEDERKEYVMAEDGIIYRGSDHYISSLEWNYGQFEEDMVDICLKLLDMNPKCLRDAAEDFSARCNPIYVGRVVSAMINANDDHGVLEGCWSPPYVGGKAPTYWDDSVDILRLWNQNQCRPVKYGQCWVFAAVMCTVLRCLGIPCRVVTNFQSGHDTDKSLTIDKYYTDNGLQPKDSRDSVWNYHVWVEGWMKRPDLSKDSTYDGWQVMDPTPQERSEGVHCCGPCPVKAVLEGHTDLKYDVPFIFAEVNADQVSWMVMADGSKRRMFTDSTGIGRNISTKAVGADRREDITAIYKYSEGSQRERCVFDEAVRRSNLTIGCGGGIRVPQMPQLPQKPQLPQQPPQVKLRIGERSPPIAGTDLELYLSLFSDHSDVRQLSVFLSAQTMRYTGVPDCKVWNDVERVKLQPRQEHTIPILIPYFRYGAKMQDNNSLKVTAIVHDQKHPDELYMAEVDIVPQRPTLTIECDGSCEQYSVLEAKIIFHNPLSVALKNCSISVTGSGLLTNTVEVKVADIGVGECLSVPMQFKPYRAGRKMLLVDFDCDIFQNLKACHFLDIRPYSGRNQTGWCGVSDNTFYGMSTVCHYSSLTPRMVAMTVEEEILIE</sequence>
<dbReference type="PROSITE" id="PS00547">
    <property type="entry name" value="TRANSGLUTAMINASES"/>
    <property type="match status" value="1"/>
</dbReference>
<keyword evidence="21" id="KW-0472">Membrane</keyword>
<evidence type="ECO:0000256" key="14">
    <source>
        <dbReference type="ARBA" id="ARBA00022679"/>
    </source>
</evidence>
<keyword evidence="8" id="KW-0158">Chromosome</keyword>
<gene>
    <name evidence="44" type="ORF">ACEWY4_026103</name>
</gene>
<evidence type="ECO:0000256" key="33">
    <source>
        <dbReference type="ARBA" id="ARBA00042239"/>
    </source>
</evidence>
<comment type="subcellular location">
    <subcellularLocation>
        <location evidence="3">Cell membrane</location>
    </subcellularLocation>
    <subcellularLocation>
        <location evidence="4">Chromosome</location>
    </subcellularLocation>
    <subcellularLocation>
        <location evidence="6">Cytoplasm</location>
        <location evidence="6">Cytosol</location>
    </subcellularLocation>
    <subcellularLocation>
        <location evidence="2">Mitochondrion</location>
    </subcellularLocation>
    <subcellularLocation>
        <location evidence="1">Nucleus</location>
    </subcellularLocation>
    <subcellularLocation>
        <location evidence="5">Secreted</location>
        <location evidence="5">Extracellular space</location>
        <location evidence="5">Extracellular matrix</location>
    </subcellularLocation>
</comment>
<evidence type="ECO:0000256" key="40">
    <source>
        <dbReference type="ARBA" id="ARBA00048365"/>
    </source>
</evidence>
<dbReference type="GO" id="GO:0008233">
    <property type="term" value="F:peptidase activity"/>
    <property type="evidence" value="ECO:0007669"/>
    <property type="project" value="UniProtKB-KW"/>
</dbReference>
<dbReference type="InterPro" id="IPR014756">
    <property type="entry name" value="Ig_E-set"/>
</dbReference>
<dbReference type="AlphaFoldDB" id="A0ABD1ITW9"/>
<evidence type="ECO:0000256" key="30">
    <source>
        <dbReference type="ARBA" id="ARBA00041677"/>
    </source>
</evidence>
<keyword evidence="9" id="KW-1003">Cell membrane</keyword>
<evidence type="ECO:0000313" key="45">
    <source>
        <dbReference type="Proteomes" id="UP001591681"/>
    </source>
</evidence>
<evidence type="ECO:0000256" key="22">
    <source>
        <dbReference type="ARBA" id="ARBA00023242"/>
    </source>
</evidence>
<evidence type="ECO:0000256" key="41">
    <source>
        <dbReference type="PIRSR" id="PIRSR000459-1"/>
    </source>
</evidence>
<evidence type="ECO:0000256" key="25">
    <source>
        <dbReference type="ARBA" id="ARBA00036377"/>
    </source>
</evidence>
<evidence type="ECO:0000256" key="36">
    <source>
        <dbReference type="ARBA" id="ARBA00043138"/>
    </source>
</evidence>
<dbReference type="GO" id="GO:0005829">
    <property type="term" value="C:cytosol"/>
    <property type="evidence" value="ECO:0007669"/>
    <property type="project" value="UniProtKB-SubCell"/>
</dbReference>
<evidence type="ECO:0000256" key="42">
    <source>
        <dbReference type="PIRSR" id="PIRSR000459-2"/>
    </source>
</evidence>
<evidence type="ECO:0000256" key="20">
    <source>
        <dbReference type="ARBA" id="ARBA00023134"/>
    </source>
</evidence>
<evidence type="ECO:0000256" key="23">
    <source>
        <dbReference type="ARBA" id="ARBA00023315"/>
    </source>
</evidence>
<evidence type="ECO:0000256" key="34">
    <source>
        <dbReference type="ARBA" id="ARBA00042912"/>
    </source>
</evidence>
<keyword evidence="14" id="KW-0808">Transferase</keyword>
<dbReference type="InterPro" id="IPR013808">
    <property type="entry name" value="Transglutaminase_AS"/>
</dbReference>
<evidence type="ECO:0000256" key="3">
    <source>
        <dbReference type="ARBA" id="ARBA00004236"/>
    </source>
</evidence>
<dbReference type="InterPro" id="IPR013783">
    <property type="entry name" value="Ig-like_fold"/>
</dbReference>
<keyword evidence="19" id="KW-0496">Mitochondrion</keyword>
<evidence type="ECO:0000256" key="39">
    <source>
        <dbReference type="ARBA" id="ARBA00048230"/>
    </source>
</evidence>
<evidence type="ECO:0000256" key="2">
    <source>
        <dbReference type="ARBA" id="ARBA00004173"/>
    </source>
</evidence>
<dbReference type="GO" id="GO:0006508">
    <property type="term" value="P:proteolysis"/>
    <property type="evidence" value="ECO:0007669"/>
    <property type="project" value="UniProtKB-KW"/>
</dbReference>
<dbReference type="Gene3D" id="3.90.260.10">
    <property type="entry name" value="Transglutaminase-like"/>
    <property type="match status" value="1"/>
</dbReference>
<evidence type="ECO:0000256" key="8">
    <source>
        <dbReference type="ARBA" id="ARBA00022454"/>
    </source>
</evidence>
<keyword evidence="15 42" id="KW-0479">Metal-binding</keyword>
<comment type="catalytic activity">
    <reaction evidence="37">
        <text>L-glutaminyl-[protein] + H2O = L-glutamyl-[protein] + NH4(+)</text>
        <dbReference type="Rhea" id="RHEA:16441"/>
        <dbReference type="Rhea" id="RHEA-COMP:10207"/>
        <dbReference type="Rhea" id="RHEA-COMP:10208"/>
        <dbReference type="ChEBI" id="CHEBI:15377"/>
        <dbReference type="ChEBI" id="CHEBI:28938"/>
        <dbReference type="ChEBI" id="CHEBI:29973"/>
        <dbReference type="ChEBI" id="CHEBI:30011"/>
        <dbReference type="EC" id="3.5.1.44"/>
    </reaction>
    <physiologicalReaction direction="left-to-right" evidence="37">
        <dbReference type="Rhea" id="RHEA:16442"/>
    </physiologicalReaction>
</comment>
<feature type="active site" evidence="41">
    <location>
        <position position="350"/>
    </location>
</feature>
<dbReference type="InterPro" id="IPR008958">
    <property type="entry name" value="Transglutaminase_C"/>
</dbReference>
<dbReference type="PANTHER" id="PTHR11590">
    <property type="entry name" value="PROTEIN-GLUTAMINE GAMMA-GLUTAMYLTRANSFERASE"/>
    <property type="match status" value="1"/>
</dbReference>
<evidence type="ECO:0000256" key="38">
    <source>
        <dbReference type="ARBA" id="ARBA00047876"/>
    </source>
</evidence>
<evidence type="ECO:0000256" key="15">
    <source>
        <dbReference type="ARBA" id="ARBA00022723"/>
    </source>
</evidence>
<dbReference type="InterPro" id="IPR001102">
    <property type="entry name" value="Transglutaminase_N"/>
</dbReference>
<evidence type="ECO:0000256" key="37">
    <source>
        <dbReference type="ARBA" id="ARBA00047868"/>
    </source>
</evidence>
<dbReference type="Gene3D" id="2.60.40.10">
    <property type="entry name" value="Immunoglobulins"/>
    <property type="match status" value="3"/>
</dbReference>
<dbReference type="FunFam" id="3.90.260.10:FF:000001">
    <property type="entry name" value="Protein-glutamine gamma-glutamyltransferase 2"/>
    <property type="match status" value="1"/>
</dbReference>
<name>A0ABD1ITW9_9TELE</name>
<dbReference type="InterPro" id="IPR050779">
    <property type="entry name" value="Transglutaminase"/>
</dbReference>
<evidence type="ECO:0000256" key="24">
    <source>
        <dbReference type="ARBA" id="ARBA00024222"/>
    </source>
</evidence>
<evidence type="ECO:0000256" key="31">
    <source>
        <dbReference type="ARBA" id="ARBA00042099"/>
    </source>
</evidence>
<feature type="binding site" evidence="42">
    <location>
        <position position="439"/>
    </location>
    <ligand>
        <name>Ca(2+)</name>
        <dbReference type="ChEBI" id="CHEBI:29108"/>
    </ligand>
</feature>
<keyword evidence="13" id="KW-0645">Protease</keyword>
<dbReference type="FunFam" id="2.60.40.10:FF:000090">
    <property type="entry name" value="Protein-glutamine gamma-glutamyltransferase 2"/>
    <property type="match status" value="1"/>
</dbReference>
<evidence type="ECO:0000256" key="11">
    <source>
        <dbReference type="ARBA" id="ARBA00022525"/>
    </source>
</evidence>
<evidence type="ECO:0000256" key="29">
    <source>
        <dbReference type="ARBA" id="ARBA00041650"/>
    </source>
</evidence>
<dbReference type="InterPro" id="IPR023608">
    <property type="entry name" value="Transglutaminase_animal"/>
</dbReference>
<keyword evidence="20" id="KW-0342">GTP-binding</keyword>
<dbReference type="EC" id="3.5.1.44" evidence="27"/>
<feature type="binding site" evidence="42">
    <location>
        <position position="390"/>
    </location>
    <ligand>
        <name>Ca(2+)</name>
        <dbReference type="ChEBI" id="CHEBI:29108"/>
    </ligand>
</feature>
<dbReference type="InterPro" id="IPR002931">
    <property type="entry name" value="Transglutaminase-like"/>
</dbReference>
<dbReference type="InterPro" id="IPR038765">
    <property type="entry name" value="Papain-like_cys_pep_sf"/>
</dbReference>
<comment type="catalytic activity">
    <reaction evidence="26">
        <text>L-glutaminyl-[protein] + L-lysyl-[protein] = [protein]-L-lysyl-N(6)-5-L-glutamyl-[protein] + NH4(+)</text>
        <dbReference type="Rhea" id="RHEA:54816"/>
        <dbReference type="Rhea" id="RHEA-COMP:9752"/>
        <dbReference type="Rhea" id="RHEA-COMP:10207"/>
        <dbReference type="Rhea" id="RHEA-COMP:14005"/>
        <dbReference type="ChEBI" id="CHEBI:28938"/>
        <dbReference type="ChEBI" id="CHEBI:29969"/>
        <dbReference type="ChEBI" id="CHEBI:30011"/>
        <dbReference type="ChEBI" id="CHEBI:138370"/>
        <dbReference type="EC" id="2.3.2.13"/>
    </reaction>
    <physiologicalReaction direction="left-to-right" evidence="26">
        <dbReference type="Rhea" id="RHEA:54817"/>
    </physiologicalReaction>
</comment>
<evidence type="ECO:0000256" key="18">
    <source>
        <dbReference type="ARBA" id="ARBA00022837"/>
    </source>
</evidence>
<evidence type="ECO:0000256" key="4">
    <source>
        <dbReference type="ARBA" id="ARBA00004286"/>
    </source>
</evidence>
<comment type="catalytic activity">
    <reaction evidence="38">
        <text>L-glutaminyl-[protein] + histamine = 5-histaminyl-L-glutamyl-[protein] + NH4(+)</text>
        <dbReference type="Rhea" id="RHEA:66564"/>
        <dbReference type="Rhea" id="RHEA-COMP:10207"/>
        <dbReference type="Rhea" id="RHEA-COMP:17056"/>
        <dbReference type="ChEBI" id="CHEBI:28938"/>
        <dbReference type="ChEBI" id="CHEBI:30011"/>
        <dbReference type="ChEBI" id="CHEBI:58432"/>
        <dbReference type="ChEBI" id="CHEBI:167179"/>
    </reaction>
    <physiologicalReaction direction="left-to-right" evidence="38">
        <dbReference type="Rhea" id="RHEA:66565"/>
    </physiologicalReaction>
</comment>